<evidence type="ECO:0000256" key="10">
    <source>
        <dbReference type="SAM" id="Coils"/>
    </source>
</evidence>
<keyword evidence="4" id="KW-0812">Transmembrane</keyword>
<keyword evidence="5" id="KW-0256">Endoplasmic reticulum</keyword>
<feature type="signal peptide" evidence="11">
    <location>
        <begin position="1"/>
        <end position="24"/>
    </location>
</feature>
<dbReference type="OrthoDB" id="69461at2759"/>
<dbReference type="Proteomes" id="UP000494106">
    <property type="component" value="Unassembled WGS sequence"/>
</dbReference>
<dbReference type="EMBL" id="CADEBC010000561">
    <property type="protein sequence ID" value="CAB3253152.1"/>
    <property type="molecule type" value="Genomic_DNA"/>
</dbReference>
<sequence>MLEVINGFLLIYFVILCSLNDLVPHLVKPIAACFVRPSNEERSVWAEVIKLKAEQKRISMKDEFAAYSKLQRKINKLEGQLKDGSQTRINKSLAIKSAIQVALQAVVAFTTVVSVIWFRREPIVALKGDLFPLTNILSYPSDIPNSISTHVWVVISNVSIRTLLKPITS</sequence>
<dbReference type="GO" id="GO:0071816">
    <property type="term" value="P:tail-anchored membrane protein insertion into ER membrane"/>
    <property type="evidence" value="ECO:0007669"/>
    <property type="project" value="InterPro"/>
</dbReference>
<evidence type="ECO:0000256" key="8">
    <source>
        <dbReference type="ARBA" id="ARBA00032437"/>
    </source>
</evidence>
<dbReference type="AlphaFoldDB" id="A0A8S1B441"/>
<dbReference type="GO" id="GO:0043529">
    <property type="term" value="C:GET complex"/>
    <property type="evidence" value="ECO:0007669"/>
    <property type="project" value="TreeGrafter"/>
</dbReference>
<proteinExistence type="inferred from homology"/>
<feature type="coiled-coil region" evidence="10">
    <location>
        <begin position="60"/>
        <end position="87"/>
    </location>
</feature>
<evidence type="ECO:0000256" key="11">
    <source>
        <dbReference type="SAM" id="SignalP"/>
    </source>
</evidence>
<dbReference type="InterPro" id="IPR029012">
    <property type="entry name" value="Helix_hairpin_bin_sf"/>
</dbReference>
<dbReference type="Gene3D" id="1.10.287.660">
    <property type="entry name" value="Helix hairpin bin"/>
    <property type="match status" value="1"/>
</dbReference>
<evidence type="ECO:0000256" key="7">
    <source>
        <dbReference type="ARBA" id="ARBA00023136"/>
    </source>
</evidence>
<gene>
    <name evidence="12" type="ORF">APLA_LOCUS13899</name>
</gene>
<comment type="caution">
    <text evidence="12">The sequence shown here is derived from an EMBL/GenBank/DDBJ whole genome shotgun (WGS) entry which is preliminary data.</text>
</comment>
<organism evidence="12 13">
    <name type="scientific">Arctia plantaginis</name>
    <name type="common">Wood tiger moth</name>
    <name type="synonym">Phalaena plantaginis</name>
    <dbReference type="NCBI Taxonomy" id="874455"/>
    <lineage>
        <taxon>Eukaryota</taxon>
        <taxon>Metazoa</taxon>
        <taxon>Ecdysozoa</taxon>
        <taxon>Arthropoda</taxon>
        <taxon>Hexapoda</taxon>
        <taxon>Insecta</taxon>
        <taxon>Pterygota</taxon>
        <taxon>Neoptera</taxon>
        <taxon>Endopterygota</taxon>
        <taxon>Lepidoptera</taxon>
        <taxon>Glossata</taxon>
        <taxon>Ditrysia</taxon>
        <taxon>Noctuoidea</taxon>
        <taxon>Erebidae</taxon>
        <taxon>Arctiinae</taxon>
        <taxon>Arctia</taxon>
    </lineage>
</organism>
<keyword evidence="7" id="KW-0472">Membrane</keyword>
<dbReference type="PANTHER" id="PTHR42650:SF1">
    <property type="entry name" value="GUIDED ENTRY OF TAIL-ANCHORED PROTEINS FACTOR 1"/>
    <property type="match status" value="1"/>
</dbReference>
<evidence type="ECO:0000256" key="4">
    <source>
        <dbReference type="ARBA" id="ARBA00022692"/>
    </source>
</evidence>
<keyword evidence="13" id="KW-1185">Reference proteome</keyword>
<evidence type="ECO:0000256" key="1">
    <source>
        <dbReference type="ARBA" id="ARBA00004477"/>
    </source>
</evidence>
<dbReference type="GO" id="GO:0005789">
    <property type="term" value="C:endoplasmic reticulum membrane"/>
    <property type="evidence" value="ECO:0007669"/>
    <property type="project" value="UniProtKB-SubCell"/>
</dbReference>
<dbReference type="InterPro" id="IPR028945">
    <property type="entry name" value="Get1"/>
</dbReference>
<name>A0A8S1B441_ARCPL</name>
<evidence type="ECO:0000256" key="6">
    <source>
        <dbReference type="ARBA" id="ARBA00022989"/>
    </source>
</evidence>
<comment type="similarity">
    <text evidence="2">Belongs to the WRB/GET1 family.</text>
</comment>
<evidence type="ECO:0000256" key="3">
    <source>
        <dbReference type="ARBA" id="ARBA00017951"/>
    </source>
</evidence>
<keyword evidence="6" id="KW-1133">Transmembrane helix</keyword>
<accession>A0A8S1B441</accession>
<protein>
    <recommendedName>
        <fullName evidence="3">Guided entry of tail-anchored proteins factor 1</fullName>
    </recommendedName>
    <alternativeName>
        <fullName evidence="8">Tail-anchored protein insertion receptor WRB</fullName>
    </alternativeName>
    <alternativeName>
        <fullName evidence="9">Tryptophan-rich basic protein</fullName>
    </alternativeName>
</protein>
<comment type="subcellular location">
    <subcellularLocation>
        <location evidence="1">Endoplasmic reticulum membrane</location>
        <topology evidence="1">Multi-pass membrane protein</topology>
    </subcellularLocation>
</comment>
<dbReference type="GO" id="GO:0043495">
    <property type="term" value="F:protein-membrane adaptor activity"/>
    <property type="evidence" value="ECO:0007669"/>
    <property type="project" value="TreeGrafter"/>
</dbReference>
<evidence type="ECO:0000256" key="5">
    <source>
        <dbReference type="ARBA" id="ARBA00022824"/>
    </source>
</evidence>
<evidence type="ECO:0000256" key="2">
    <source>
        <dbReference type="ARBA" id="ARBA00010799"/>
    </source>
</evidence>
<dbReference type="PANTHER" id="PTHR42650">
    <property type="entry name" value="TAIL-ANCHORED PROTEIN INSERTION RECEPTOR WRB"/>
    <property type="match status" value="1"/>
</dbReference>
<dbReference type="Pfam" id="PF04420">
    <property type="entry name" value="CHD5"/>
    <property type="match status" value="1"/>
</dbReference>
<evidence type="ECO:0000313" key="12">
    <source>
        <dbReference type="EMBL" id="CAB3253152.1"/>
    </source>
</evidence>
<feature type="chain" id="PRO_5035781719" description="Guided entry of tail-anchored proteins factor 1" evidence="11">
    <location>
        <begin position="25"/>
        <end position="169"/>
    </location>
</feature>
<keyword evidence="11" id="KW-0732">Signal</keyword>
<keyword evidence="10" id="KW-0175">Coiled coil</keyword>
<evidence type="ECO:0000256" key="9">
    <source>
        <dbReference type="ARBA" id="ARBA00033006"/>
    </source>
</evidence>
<evidence type="ECO:0000313" key="13">
    <source>
        <dbReference type="Proteomes" id="UP000494106"/>
    </source>
</evidence>
<reference evidence="12 13" key="1">
    <citation type="submission" date="2020-04" db="EMBL/GenBank/DDBJ databases">
        <authorList>
            <person name="Wallbank WR R."/>
            <person name="Pardo Diaz C."/>
            <person name="Kozak K."/>
            <person name="Martin S."/>
            <person name="Jiggins C."/>
            <person name="Moest M."/>
            <person name="Warren A I."/>
            <person name="Byers J.R.P. K."/>
            <person name="Montejo-Kovacevich G."/>
            <person name="Yen C E."/>
        </authorList>
    </citation>
    <scope>NUCLEOTIDE SEQUENCE [LARGE SCALE GENOMIC DNA]</scope>
</reference>